<feature type="region of interest" description="Disordered" evidence="1">
    <location>
        <begin position="17"/>
        <end position="132"/>
    </location>
</feature>
<feature type="compositionally biased region" description="Basic and acidic residues" evidence="1">
    <location>
        <begin position="114"/>
        <end position="123"/>
    </location>
</feature>
<keyword evidence="2" id="KW-1133">Transmembrane helix</keyword>
<feature type="transmembrane region" description="Helical" evidence="2">
    <location>
        <begin position="137"/>
        <end position="157"/>
    </location>
</feature>
<reference evidence="4" key="1">
    <citation type="submission" date="2019-08" db="EMBL/GenBank/DDBJ databases">
        <title>Limnoglobus roseus gen. nov., sp. nov., a novel freshwater planctomycete with a giant genome from the family Gemmataceae.</title>
        <authorList>
            <person name="Kulichevskaya I.S."/>
            <person name="Naumoff D.G."/>
            <person name="Miroshnikov K."/>
            <person name="Ivanova A."/>
            <person name="Philippov D.A."/>
            <person name="Hakobyan A."/>
            <person name="Rijpstra I.C."/>
            <person name="Sinninghe Damste J.S."/>
            <person name="Liesack W."/>
            <person name="Dedysh S.N."/>
        </authorList>
    </citation>
    <scope>NUCLEOTIDE SEQUENCE [LARGE SCALE GENOMIC DNA]</scope>
    <source>
        <strain evidence="4">PX52</strain>
    </source>
</reference>
<dbReference type="AlphaFoldDB" id="A0A5C1ABF8"/>
<keyword evidence="2" id="KW-0812">Transmembrane</keyword>
<dbReference type="KEGG" id="lrs:PX52LOC_02851"/>
<gene>
    <name evidence="3" type="ORF">PX52LOC_02851</name>
</gene>
<evidence type="ECO:0000256" key="1">
    <source>
        <dbReference type="SAM" id="MobiDB-lite"/>
    </source>
</evidence>
<evidence type="ECO:0000313" key="3">
    <source>
        <dbReference type="EMBL" id="QEL15915.1"/>
    </source>
</evidence>
<sequence length="371" mass="40005">MPIAVSCGSCAARLNAPDQAAGKAVRCPKCQKPVPVPKPPEEEGFEVVDDVPPPLVKKSGSQPVPPAKGDKESGERPSKRRAAREEDAEERPSKRRPVPDEDEDDSPSRSKAGRRSDEEDGPRRKGKPTGNKLKQRGLIAGAVGGLLVVALIVSTMYQLASFNDAIADRDQNRRGGFPGAINNQQPIAINFGDLGGGQKPAEAKPTTAKRPPGLPPEWEKFKDPLDELEVYFPFGQPDKDAALSANLAKATGGPADVWTHQSGTNVYLLQRITVTDADLKGKKPEATLAEAAAGVRSVFPRAKESSFINLTQAGKSVRVCDIDLPAEKKRIVLFLMLSGNRLIFAQVKGGPKISRIDAEIFPYFEHIKTLK</sequence>
<organism evidence="3 4">
    <name type="scientific">Limnoglobus roseus</name>
    <dbReference type="NCBI Taxonomy" id="2598579"/>
    <lineage>
        <taxon>Bacteria</taxon>
        <taxon>Pseudomonadati</taxon>
        <taxon>Planctomycetota</taxon>
        <taxon>Planctomycetia</taxon>
        <taxon>Gemmatales</taxon>
        <taxon>Gemmataceae</taxon>
        <taxon>Limnoglobus</taxon>
    </lineage>
</organism>
<dbReference type="EMBL" id="CP042425">
    <property type="protein sequence ID" value="QEL15915.1"/>
    <property type="molecule type" value="Genomic_DNA"/>
</dbReference>
<name>A0A5C1ABF8_9BACT</name>
<protein>
    <recommendedName>
        <fullName evidence="5">Zinc finger/thioredoxin putative domain-containing protein</fullName>
    </recommendedName>
</protein>
<keyword evidence="4" id="KW-1185">Reference proteome</keyword>
<evidence type="ECO:0000256" key="2">
    <source>
        <dbReference type="SAM" id="Phobius"/>
    </source>
</evidence>
<keyword evidence="2" id="KW-0472">Membrane</keyword>
<accession>A0A5C1ABF8</accession>
<evidence type="ECO:0008006" key="5">
    <source>
        <dbReference type="Google" id="ProtNLM"/>
    </source>
</evidence>
<feature type="compositionally biased region" description="Basic and acidic residues" evidence="1">
    <location>
        <begin position="68"/>
        <end position="77"/>
    </location>
</feature>
<proteinExistence type="predicted"/>
<dbReference type="Proteomes" id="UP000324974">
    <property type="component" value="Chromosome"/>
</dbReference>
<feature type="region of interest" description="Disordered" evidence="1">
    <location>
        <begin position="188"/>
        <end position="216"/>
    </location>
</feature>
<evidence type="ECO:0000313" key="4">
    <source>
        <dbReference type="Proteomes" id="UP000324974"/>
    </source>
</evidence>